<organism evidence="2 3">
    <name type="scientific">Serratia symbiotica</name>
    <dbReference type="NCBI Taxonomy" id="138074"/>
    <lineage>
        <taxon>Bacteria</taxon>
        <taxon>Pseudomonadati</taxon>
        <taxon>Pseudomonadota</taxon>
        <taxon>Gammaproteobacteria</taxon>
        <taxon>Enterobacterales</taxon>
        <taxon>Yersiniaceae</taxon>
        <taxon>Serratia</taxon>
    </lineage>
</organism>
<name>A0A068Z4G2_9GAMM</name>
<evidence type="ECO:0000313" key="3">
    <source>
        <dbReference type="Proteomes" id="UP000042738"/>
    </source>
</evidence>
<evidence type="ECO:0000313" key="4">
    <source>
        <dbReference type="Proteomes" id="UP000324392"/>
    </source>
</evidence>
<evidence type="ECO:0000313" key="1">
    <source>
        <dbReference type="EMBL" id="BBI91073.1"/>
    </source>
</evidence>
<accession>A0A068Z4G2</accession>
<dbReference type="STRING" id="138074.SYMBAF_100194"/>
<dbReference type="Proteomes" id="UP000324392">
    <property type="component" value="Chromosome"/>
</dbReference>
<dbReference type="EMBL" id="AP019531">
    <property type="protein sequence ID" value="BBI91073.1"/>
    <property type="molecule type" value="Genomic_DNA"/>
</dbReference>
<proteinExistence type="predicted"/>
<reference evidence="1 4" key="3">
    <citation type="submission" date="2019-03" db="EMBL/GenBank/DDBJ databases">
        <title>The genome sequence of Candidatus Serratia symbiotica strain IS.</title>
        <authorList>
            <person name="Nikoh N."/>
            <person name="Koga R."/>
            <person name="Oshima K."/>
            <person name="Hattori M."/>
            <person name="Fukatsu T."/>
        </authorList>
    </citation>
    <scope>NUCLEOTIDE SEQUENCE [LARGE SCALE GENOMIC DNA]</scope>
    <source>
        <strain evidence="1 4">IS</strain>
    </source>
</reference>
<gene>
    <name evidence="1" type="ORF">SSYIS1_00970</name>
    <name evidence="2" type="ORF">SYMBAF_03295</name>
</gene>
<protein>
    <submittedName>
        <fullName evidence="2">Uncharacterized protein</fullName>
    </submittedName>
</protein>
<dbReference type="AlphaFoldDB" id="A0A068Z4G2"/>
<evidence type="ECO:0000313" key="2">
    <source>
        <dbReference type="EMBL" id="QLH62168.1"/>
    </source>
</evidence>
<reference evidence="2" key="2">
    <citation type="submission" date="2014-06" db="EMBL/GenBank/DDBJ databases">
        <authorList>
            <person name="Foray V.V."/>
        </authorList>
    </citation>
    <scope>NUCLEOTIDE SEQUENCE</scope>
    <source>
        <strain evidence="2">CWBI-2.3</strain>
    </source>
</reference>
<dbReference type="GeneID" id="93735549"/>
<reference evidence="2" key="4">
    <citation type="submission" date="2020-04" db="EMBL/GenBank/DDBJ databases">
        <title>Genomic Insight into Nascent Stage of Mutualistic Insect Bacterial Symbioses through the Bacterial Symbiont Serratia symbiotica.</title>
        <authorList>
            <person name="Renoz F."/>
            <person name="Foray V."/>
            <person name="Ambroise J."/>
            <person name="Baa-Puyoulet P."/>
            <person name="Bearzatto B."/>
            <person name="Mendez G.L."/>
            <person name="Vanderpoorten A."/>
            <person name="Mahillon J."/>
            <person name="Gala J.-L."/>
            <person name="Calevro F."/>
            <person name="Hance T."/>
        </authorList>
    </citation>
    <scope>NUCLEOTIDE SEQUENCE</scope>
    <source>
        <strain evidence="2">CWBI-2.3</strain>
    </source>
</reference>
<sequence length="51" mass="5847">MSNVFFALLLSEALPQQVMSWRAATFSLYQWFFVNGSPPFEQWPLVHQAAG</sequence>
<dbReference type="EMBL" id="CP050855">
    <property type="protein sequence ID" value="QLH62168.1"/>
    <property type="molecule type" value="Genomic_DNA"/>
</dbReference>
<reference evidence="2 3" key="1">
    <citation type="journal article" date="2014" name="Genome Announc.">
        <title>Whole-Genome Sequence of Serratia symbiotica Strain CWBI-2.3T, a Free-Living Symbiont of the Black Bean Aphid Aphis fabae.</title>
        <authorList>
            <person name="Foray V."/>
            <person name="Grigorescu A.S."/>
            <person name="Sabri A."/>
            <person name="Haubruge E."/>
            <person name="Lognay G."/>
            <person name="Francis F."/>
            <person name="Fauconnier M.L."/>
            <person name="Hance T."/>
            <person name="Thonart P."/>
        </authorList>
    </citation>
    <scope>NUCLEOTIDE SEQUENCE [LARGE SCALE GENOMIC DNA]</scope>
    <source>
        <strain evidence="2">CWBI-2.3</strain>
    </source>
</reference>
<dbReference type="RefSeq" id="WP_160289769.1">
    <property type="nucleotide sequence ID" value="NZ_CP050855.1"/>
</dbReference>
<dbReference type="Proteomes" id="UP000042738">
    <property type="component" value="Chromosome"/>
</dbReference>